<dbReference type="Proteomes" id="UP000288805">
    <property type="component" value="Unassembled WGS sequence"/>
</dbReference>
<evidence type="ECO:0000313" key="3">
    <source>
        <dbReference type="Proteomes" id="UP000288805"/>
    </source>
</evidence>
<gene>
    <name evidence="2" type="ORF">CK203_071927</name>
</gene>
<dbReference type="AlphaFoldDB" id="A0A438F3U3"/>
<dbReference type="EMBL" id="QGNW01001125">
    <property type="protein sequence ID" value="RVW54641.1"/>
    <property type="molecule type" value="Genomic_DNA"/>
</dbReference>
<organism evidence="2 3">
    <name type="scientific">Vitis vinifera</name>
    <name type="common">Grape</name>
    <dbReference type="NCBI Taxonomy" id="29760"/>
    <lineage>
        <taxon>Eukaryota</taxon>
        <taxon>Viridiplantae</taxon>
        <taxon>Streptophyta</taxon>
        <taxon>Embryophyta</taxon>
        <taxon>Tracheophyta</taxon>
        <taxon>Spermatophyta</taxon>
        <taxon>Magnoliopsida</taxon>
        <taxon>eudicotyledons</taxon>
        <taxon>Gunneridae</taxon>
        <taxon>Pentapetalae</taxon>
        <taxon>rosids</taxon>
        <taxon>Vitales</taxon>
        <taxon>Vitaceae</taxon>
        <taxon>Viteae</taxon>
        <taxon>Vitis</taxon>
    </lineage>
</organism>
<evidence type="ECO:0000313" key="2">
    <source>
        <dbReference type="EMBL" id="RVW54641.1"/>
    </source>
</evidence>
<evidence type="ECO:0000256" key="1">
    <source>
        <dbReference type="SAM" id="MobiDB-lite"/>
    </source>
</evidence>
<sequence length="214" mass="23506">MGRERDGEEIWSRQVVMTYGSTSTWLCQNGEEDRENKKAKETFPSMMSVSSKISGDSIISSLGETLKLRRVSGGNLAPCRRRIPISGHCSINRFTSSLEDDIFSAHSRGLPQIPQRKRCGGVRTGMRRPSWNKSQAIQQVISLKTLLETTSDCGGGDAAGARKKLFVPPPENQHRVPLTRISVSDEESVPYQRQDPPKPDISGDTEAHLLAGGG</sequence>
<protein>
    <submittedName>
        <fullName evidence="2">Uncharacterized protein</fullName>
    </submittedName>
</protein>
<feature type="region of interest" description="Disordered" evidence="1">
    <location>
        <begin position="180"/>
        <end position="214"/>
    </location>
</feature>
<reference evidence="2 3" key="1">
    <citation type="journal article" date="2018" name="PLoS Genet.">
        <title>Population sequencing reveals clonal diversity and ancestral inbreeding in the grapevine cultivar Chardonnay.</title>
        <authorList>
            <person name="Roach M.J."/>
            <person name="Johnson D.L."/>
            <person name="Bohlmann J."/>
            <person name="van Vuuren H.J."/>
            <person name="Jones S.J."/>
            <person name="Pretorius I.S."/>
            <person name="Schmidt S.A."/>
            <person name="Borneman A.R."/>
        </authorList>
    </citation>
    <scope>NUCLEOTIDE SEQUENCE [LARGE SCALE GENOMIC DNA]</scope>
    <source>
        <strain evidence="3">cv. Chardonnay</strain>
        <tissue evidence="2">Leaf</tissue>
    </source>
</reference>
<accession>A0A438F3U3</accession>
<proteinExistence type="predicted"/>
<comment type="caution">
    <text evidence="2">The sequence shown here is derived from an EMBL/GenBank/DDBJ whole genome shotgun (WGS) entry which is preliminary data.</text>
</comment>
<name>A0A438F3U3_VITVI</name>